<keyword evidence="2" id="KW-1185">Reference proteome</keyword>
<sequence length="97" mass="11383">MGVFKTMKCEWKKAIEVKRDGNSDKKDLCYTCKDAYEPTIARPLAQKAFRTQQMLTFPKLFRVLMTVSLLIHNHNLPSNLIHPHPCQHQSLTRHRNH</sequence>
<reference evidence="1 2" key="1">
    <citation type="journal article" date="2021" name="Elife">
        <title>Chloroplast acquisition without the gene transfer in kleptoplastic sea slugs, Plakobranchus ocellatus.</title>
        <authorList>
            <person name="Maeda T."/>
            <person name="Takahashi S."/>
            <person name="Yoshida T."/>
            <person name="Shimamura S."/>
            <person name="Takaki Y."/>
            <person name="Nagai Y."/>
            <person name="Toyoda A."/>
            <person name="Suzuki Y."/>
            <person name="Arimoto A."/>
            <person name="Ishii H."/>
            <person name="Satoh N."/>
            <person name="Nishiyama T."/>
            <person name="Hasebe M."/>
            <person name="Maruyama T."/>
            <person name="Minagawa J."/>
            <person name="Obokata J."/>
            <person name="Shigenobu S."/>
        </authorList>
    </citation>
    <scope>NUCLEOTIDE SEQUENCE [LARGE SCALE GENOMIC DNA]</scope>
</reference>
<accession>A0AAV4DX14</accession>
<protein>
    <submittedName>
        <fullName evidence="1">Uncharacterized protein</fullName>
    </submittedName>
</protein>
<dbReference type="Proteomes" id="UP000735302">
    <property type="component" value="Unassembled WGS sequence"/>
</dbReference>
<name>A0AAV4DX14_9GAST</name>
<evidence type="ECO:0000313" key="1">
    <source>
        <dbReference type="EMBL" id="GFO48837.1"/>
    </source>
</evidence>
<gene>
    <name evidence="1" type="ORF">PoB_007534200</name>
</gene>
<proteinExistence type="predicted"/>
<comment type="caution">
    <text evidence="1">The sequence shown here is derived from an EMBL/GenBank/DDBJ whole genome shotgun (WGS) entry which is preliminary data.</text>
</comment>
<organism evidence="1 2">
    <name type="scientific">Plakobranchus ocellatus</name>
    <dbReference type="NCBI Taxonomy" id="259542"/>
    <lineage>
        <taxon>Eukaryota</taxon>
        <taxon>Metazoa</taxon>
        <taxon>Spiralia</taxon>
        <taxon>Lophotrochozoa</taxon>
        <taxon>Mollusca</taxon>
        <taxon>Gastropoda</taxon>
        <taxon>Heterobranchia</taxon>
        <taxon>Euthyneura</taxon>
        <taxon>Panpulmonata</taxon>
        <taxon>Sacoglossa</taxon>
        <taxon>Placobranchoidea</taxon>
        <taxon>Plakobranchidae</taxon>
        <taxon>Plakobranchus</taxon>
    </lineage>
</organism>
<dbReference type="AlphaFoldDB" id="A0AAV4DX14"/>
<evidence type="ECO:0000313" key="2">
    <source>
        <dbReference type="Proteomes" id="UP000735302"/>
    </source>
</evidence>
<dbReference type="EMBL" id="BLXT01008455">
    <property type="protein sequence ID" value="GFO48837.1"/>
    <property type="molecule type" value="Genomic_DNA"/>
</dbReference>